<dbReference type="Pfam" id="PF13180">
    <property type="entry name" value="PDZ_2"/>
    <property type="match status" value="2"/>
</dbReference>
<dbReference type="PANTHER" id="PTHR22939:SF129">
    <property type="entry name" value="SERINE PROTEASE HTRA2, MITOCHONDRIAL"/>
    <property type="match status" value="1"/>
</dbReference>
<gene>
    <name evidence="5" type="ORF">HRJ53_22555</name>
</gene>
<feature type="signal peptide" evidence="3">
    <location>
        <begin position="1"/>
        <end position="29"/>
    </location>
</feature>
<evidence type="ECO:0000256" key="2">
    <source>
        <dbReference type="SAM" id="Coils"/>
    </source>
</evidence>
<name>A0A7V8NUS7_9BACT</name>
<dbReference type="AlphaFoldDB" id="A0A7V8NUS7"/>
<reference evidence="5" key="1">
    <citation type="submission" date="2020-06" db="EMBL/GenBank/DDBJ databases">
        <title>Legume-microbial interactions unlock mineral nutrients during tropical forest succession.</title>
        <authorList>
            <person name="Epihov D.Z."/>
        </authorList>
    </citation>
    <scope>NUCLEOTIDE SEQUENCE [LARGE SCALE GENOMIC DNA]</scope>
    <source>
        <strain evidence="5">Pan2503</strain>
    </source>
</reference>
<sequence>MNIRNLLITGGVGALGLALVALPAPPANSETACPAESTLARLEQKLEQLQAKLAGRNDEAAKLARVVSSQMALAEHVQAIDQLKALPALGGDDDGAVGLLDGEEASWLGVELHEVTSETAKDLKLPAERGVVVNSIVPDSPAAKAGLQGNDVVTEINGQRIEGALQFRRMIREIPPGRTVQLTVWRDGRAQTVSVTLGKGEERRHSFKVLTPGPGAPGGFTFDMPEIPVIPPMEWDGGRFPMGAQPRLGIEAEDLNGQLGSFFGAPDGEGILVRDVNPGSPAEKAGLRAGDVITSVDGDRVRTVGDLRGKLAVKHGAKEKNQGQNVKLGVLRNKSEVSLTVELPAPAPRSRRALTFGVTSI</sequence>
<evidence type="ECO:0000259" key="4">
    <source>
        <dbReference type="PROSITE" id="PS50106"/>
    </source>
</evidence>
<comment type="similarity">
    <text evidence="1">Belongs to the peptidase S1C family.</text>
</comment>
<dbReference type="InterPro" id="IPR036034">
    <property type="entry name" value="PDZ_sf"/>
</dbReference>
<dbReference type="SUPFAM" id="SSF50156">
    <property type="entry name" value="PDZ domain-like"/>
    <property type="match status" value="2"/>
</dbReference>
<feature type="domain" description="PDZ" evidence="4">
    <location>
        <begin position="247"/>
        <end position="334"/>
    </location>
</feature>
<protein>
    <submittedName>
        <fullName evidence="5">PDZ domain-containing protein</fullName>
    </submittedName>
</protein>
<dbReference type="Proteomes" id="UP000567293">
    <property type="component" value="Unassembled WGS sequence"/>
</dbReference>
<evidence type="ECO:0000313" key="6">
    <source>
        <dbReference type="Proteomes" id="UP000567293"/>
    </source>
</evidence>
<dbReference type="EMBL" id="JACDQQ010002176">
    <property type="protein sequence ID" value="MBA0087777.1"/>
    <property type="molecule type" value="Genomic_DNA"/>
</dbReference>
<dbReference type="PROSITE" id="PS50106">
    <property type="entry name" value="PDZ"/>
    <property type="match status" value="2"/>
</dbReference>
<dbReference type="SMART" id="SM00228">
    <property type="entry name" value="PDZ"/>
    <property type="match status" value="2"/>
</dbReference>
<proteinExistence type="inferred from homology"/>
<dbReference type="CDD" id="cd06779">
    <property type="entry name" value="cpPDZ_Deg_HtrA-like"/>
    <property type="match status" value="1"/>
</dbReference>
<comment type="caution">
    <text evidence="5">The sequence shown here is derived from an EMBL/GenBank/DDBJ whole genome shotgun (WGS) entry which is preliminary data.</text>
</comment>
<accession>A0A7V8NUS7</accession>
<evidence type="ECO:0000256" key="3">
    <source>
        <dbReference type="SAM" id="SignalP"/>
    </source>
</evidence>
<keyword evidence="6" id="KW-1185">Reference proteome</keyword>
<organism evidence="5 6">
    <name type="scientific">Candidatus Acidiferrum panamense</name>
    <dbReference type="NCBI Taxonomy" id="2741543"/>
    <lineage>
        <taxon>Bacteria</taxon>
        <taxon>Pseudomonadati</taxon>
        <taxon>Acidobacteriota</taxon>
        <taxon>Terriglobia</taxon>
        <taxon>Candidatus Acidiferrales</taxon>
        <taxon>Candidatus Acidiferrum</taxon>
    </lineage>
</organism>
<keyword evidence="3" id="KW-0732">Signal</keyword>
<evidence type="ECO:0000256" key="1">
    <source>
        <dbReference type="ARBA" id="ARBA00010541"/>
    </source>
</evidence>
<feature type="domain" description="PDZ" evidence="4">
    <location>
        <begin position="96"/>
        <end position="163"/>
    </location>
</feature>
<evidence type="ECO:0000313" key="5">
    <source>
        <dbReference type="EMBL" id="MBA0087777.1"/>
    </source>
</evidence>
<dbReference type="PANTHER" id="PTHR22939">
    <property type="entry name" value="SERINE PROTEASE FAMILY S1C HTRA-RELATED"/>
    <property type="match status" value="1"/>
</dbReference>
<dbReference type="Gene3D" id="2.30.42.10">
    <property type="match status" value="2"/>
</dbReference>
<dbReference type="InterPro" id="IPR001478">
    <property type="entry name" value="PDZ"/>
</dbReference>
<keyword evidence="2" id="KW-0175">Coiled coil</keyword>
<feature type="chain" id="PRO_5030591458" evidence="3">
    <location>
        <begin position="30"/>
        <end position="361"/>
    </location>
</feature>
<feature type="coiled-coil region" evidence="2">
    <location>
        <begin position="39"/>
        <end position="66"/>
    </location>
</feature>